<reference evidence="1" key="2">
    <citation type="submission" date="2025-09" db="UniProtKB">
        <authorList>
            <consortium name="EnsemblPlants"/>
        </authorList>
    </citation>
    <scope>IDENTIFICATION</scope>
</reference>
<evidence type="ECO:0000313" key="1">
    <source>
        <dbReference type="EnsemblPlants" id="AVESA.00010b.r2.1DG0152380.1.CDS.1"/>
    </source>
</evidence>
<organism evidence="1 2">
    <name type="scientific">Avena sativa</name>
    <name type="common">Oat</name>
    <dbReference type="NCBI Taxonomy" id="4498"/>
    <lineage>
        <taxon>Eukaryota</taxon>
        <taxon>Viridiplantae</taxon>
        <taxon>Streptophyta</taxon>
        <taxon>Embryophyta</taxon>
        <taxon>Tracheophyta</taxon>
        <taxon>Spermatophyta</taxon>
        <taxon>Magnoliopsida</taxon>
        <taxon>Liliopsida</taxon>
        <taxon>Poales</taxon>
        <taxon>Poaceae</taxon>
        <taxon>BOP clade</taxon>
        <taxon>Pooideae</taxon>
        <taxon>Poodae</taxon>
        <taxon>Poeae</taxon>
        <taxon>Poeae Chloroplast Group 1 (Aveneae type)</taxon>
        <taxon>Aveninae</taxon>
        <taxon>Avena</taxon>
    </lineage>
</organism>
<reference evidence="1" key="1">
    <citation type="submission" date="2021-05" db="EMBL/GenBank/DDBJ databases">
        <authorList>
            <person name="Scholz U."/>
            <person name="Mascher M."/>
            <person name="Fiebig A."/>
        </authorList>
    </citation>
    <scope>NUCLEOTIDE SEQUENCE [LARGE SCALE GENOMIC DNA]</scope>
</reference>
<sequence>MAEVILLAVSKIEVFLLDQAVEAAIEKLSGKVADLWELPAKIRLIYKDLKLMDCVIQDIGTTRLTNNDVKGWIEIVRKLAYHVEDVIDKCLYQARKINQEFFLFYAFRRSCHIKVFSKIVDDVEEIEQEIKHIKEMREYTSDTDGDRRKSGGCFPELISDGDLVGIYENRSKMTEWLFTDEKESTVITVSGMGGLGKTTLVKNVYDREKANFPGAHAWIVVSQEYDVVDLLEKLLTMIRHRLQLPPAFSMGAKPDVFELTDATQKILQDRKCLIVLDDVWDREAYTQMQSAFQGLQGSRVIITTRKEDVAALAPRRRRLQLQALSSVESFELFCSRAFHDNNPDRNCPLELETVAAAVVERCLGLPLAIVSAGNLLSTKQPTQYAWNIMYNNLETVLRENNHFKAILSLSYHDLPGDLRNCFLYCTLFPQGHPMPRESLVRLWVAEGLAKKKEMSTPEEVAEENLMELICRNLLQVVERDEHEFLRVSTCIMHDIVRDLALDIAKQERFGSTNDQDVMLIMDSEVRRFSTCGWSDSSKTAPAGVEFPQLRTFVSIALRSSSTMLSSVFSGSSYLTVLELQDSAINHVPASIGNLFNLRYIGLRRTQVQSLPDTIDKLLNLETLDLKHTRIGKLPLVIVKLKKLRHLLADRYANEKQMEFRYCVGVEAPKVISNFEELQTLETVHASKELSIQLKKMSKLRTVCIDDITASYCEELFHALSNMPLLSSLLLSASDEKETLSFRALKPISNRIHRLIVRGGWDSKTFKCPIFQGHGRNLKYLALSWCNFGTEKDPLGLLAYHMPILTYLSLNRVSSEGILVLSAGCLRQLKTLVLKRMRNVKQLVIEEGALPRIDGIYIMTLLGLNAVPRGLESLGSLTKLWILDVHTEFKTDWIRSQMHNKMRHVTELRV</sequence>
<dbReference type="EnsemblPlants" id="AVESA.00010b.r2.1DG0152380.1">
    <property type="protein sequence ID" value="AVESA.00010b.r2.1DG0152380.1.CDS.1"/>
    <property type="gene ID" value="AVESA.00010b.r2.1DG0152380"/>
</dbReference>
<keyword evidence="2" id="KW-1185">Reference proteome</keyword>
<accession>A0ACD5TYZ9</accession>
<protein>
    <submittedName>
        <fullName evidence="1">Uncharacterized protein</fullName>
    </submittedName>
</protein>
<proteinExistence type="predicted"/>
<name>A0ACD5TYZ9_AVESA</name>
<dbReference type="Proteomes" id="UP001732700">
    <property type="component" value="Chromosome 1D"/>
</dbReference>
<evidence type="ECO:0000313" key="2">
    <source>
        <dbReference type="Proteomes" id="UP001732700"/>
    </source>
</evidence>